<evidence type="ECO:0000313" key="2">
    <source>
        <dbReference type="EMBL" id="TRY71065.1"/>
    </source>
</evidence>
<keyword evidence="3" id="KW-1185">Reference proteome</keyword>
<dbReference type="AlphaFoldDB" id="A0A553P051"/>
<feature type="compositionally biased region" description="Polar residues" evidence="1">
    <location>
        <begin position="17"/>
        <end position="38"/>
    </location>
</feature>
<accession>A0A553P051</accession>
<proteinExistence type="predicted"/>
<sequence>MIANFLKSTSIDKEPEQPSSSHFHTISQPDSSQPTSNNFLAPTTDWFQSVSRSCVDAAADPFTVHGLFCSAVIDFGMSIMIAAKTVQDSAICAVMGQVSGDELLCLSWMVFRTAFPGVLPDFFDADLPYSKQRNIPK</sequence>
<evidence type="ECO:0000313" key="3">
    <source>
        <dbReference type="Proteomes" id="UP000318571"/>
    </source>
</evidence>
<feature type="region of interest" description="Disordered" evidence="1">
    <location>
        <begin position="1"/>
        <end position="38"/>
    </location>
</feature>
<organism evidence="2 3">
    <name type="scientific">Tigriopus californicus</name>
    <name type="common">Marine copepod</name>
    <dbReference type="NCBI Taxonomy" id="6832"/>
    <lineage>
        <taxon>Eukaryota</taxon>
        <taxon>Metazoa</taxon>
        <taxon>Ecdysozoa</taxon>
        <taxon>Arthropoda</taxon>
        <taxon>Crustacea</taxon>
        <taxon>Multicrustacea</taxon>
        <taxon>Hexanauplia</taxon>
        <taxon>Copepoda</taxon>
        <taxon>Harpacticoida</taxon>
        <taxon>Harpacticidae</taxon>
        <taxon>Tigriopus</taxon>
    </lineage>
</organism>
<protein>
    <submittedName>
        <fullName evidence="2">Uncharacterized protein</fullName>
    </submittedName>
</protein>
<dbReference type="Proteomes" id="UP000318571">
    <property type="component" value="Chromosome 9"/>
</dbReference>
<reference evidence="2 3" key="1">
    <citation type="journal article" date="2018" name="Nat. Ecol. Evol.">
        <title>Genomic signatures of mitonuclear coevolution across populations of Tigriopus californicus.</title>
        <authorList>
            <person name="Barreto F.S."/>
            <person name="Watson E.T."/>
            <person name="Lima T.G."/>
            <person name="Willett C.S."/>
            <person name="Edmands S."/>
            <person name="Li W."/>
            <person name="Burton R.S."/>
        </authorList>
    </citation>
    <scope>NUCLEOTIDE SEQUENCE [LARGE SCALE GENOMIC DNA]</scope>
    <source>
        <strain evidence="2 3">San Diego</strain>
    </source>
</reference>
<gene>
    <name evidence="2" type="ORF">TCAL_16411</name>
</gene>
<evidence type="ECO:0000256" key="1">
    <source>
        <dbReference type="SAM" id="MobiDB-lite"/>
    </source>
</evidence>
<name>A0A553P051_TIGCA</name>
<dbReference type="EMBL" id="VCGU01000009">
    <property type="protein sequence ID" value="TRY71065.1"/>
    <property type="molecule type" value="Genomic_DNA"/>
</dbReference>
<comment type="caution">
    <text evidence="2">The sequence shown here is derived from an EMBL/GenBank/DDBJ whole genome shotgun (WGS) entry which is preliminary data.</text>
</comment>